<accession>A0A0C9TQU2</accession>
<dbReference type="Proteomes" id="UP000053647">
    <property type="component" value="Unassembled WGS sequence"/>
</dbReference>
<dbReference type="EMBL" id="KN819453">
    <property type="protein sequence ID" value="KIJ09541.1"/>
    <property type="molecule type" value="Genomic_DNA"/>
</dbReference>
<gene>
    <name evidence="1" type="ORF">PAXINDRAFT_87327</name>
</gene>
<evidence type="ECO:0000313" key="2">
    <source>
        <dbReference type="Proteomes" id="UP000053647"/>
    </source>
</evidence>
<keyword evidence="2" id="KW-1185">Reference proteome</keyword>
<dbReference type="OrthoDB" id="3048541at2759"/>
<reference evidence="1 2" key="1">
    <citation type="submission" date="2014-06" db="EMBL/GenBank/DDBJ databases">
        <authorList>
            <consortium name="DOE Joint Genome Institute"/>
            <person name="Kuo A."/>
            <person name="Kohler A."/>
            <person name="Nagy L.G."/>
            <person name="Floudas D."/>
            <person name="Copeland A."/>
            <person name="Barry K.W."/>
            <person name="Cichocki N."/>
            <person name="Veneault-Fourrey C."/>
            <person name="LaButti K."/>
            <person name="Lindquist E.A."/>
            <person name="Lipzen A."/>
            <person name="Lundell T."/>
            <person name="Morin E."/>
            <person name="Murat C."/>
            <person name="Sun H."/>
            <person name="Tunlid A."/>
            <person name="Henrissat B."/>
            <person name="Grigoriev I.V."/>
            <person name="Hibbett D.S."/>
            <person name="Martin F."/>
            <person name="Nordberg H.P."/>
            <person name="Cantor M.N."/>
            <person name="Hua S.X."/>
        </authorList>
    </citation>
    <scope>NUCLEOTIDE SEQUENCE [LARGE SCALE GENOMIC DNA]</scope>
    <source>
        <strain evidence="1 2">ATCC 200175</strain>
    </source>
</reference>
<proteinExistence type="predicted"/>
<sequence>LNDSRTIGRTLNTLGTHSALVMALSQSDAPWLRHILQTLHKNGASIHAILRRIEDAIANGYKPRGYSQDEIDLSILIYRVGGSNLLSALNQRLCLPAVRTICNGSSAVKIAPTIGSITSENISKNIRSVVIGPRATASLTALRGVSLMTDETALDEAATYHPAENGVGGYCWKHAGNVYPFLDTYESAEQLALKLSAGDIHLGKEMTVVVAHCFGEDITYPILATPSCKEEDHLDWEQLTKKLIDTWYEMDAHKVIGPLWSFATDGDATRRKSGHKVFMSTKLTPSSPLYGILSDLPGLNLHAGPHEMTLDFDYKHILKHKSFILLST</sequence>
<feature type="non-terminal residue" evidence="1">
    <location>
        <position position="1"/>
    </location>
</feature>
<organism evidence="1 2">
    <name type="scientific">Paxillus involutus ATCC 200175</name>
    <dbReference type="NCBI Taxonomy" id="664439"/>
    <lineage>
        <taxon>Eukaryota</taxon>
        <taxon>Fungi</taxon>
        <taxon>Dikarya</taxon>
        <taxon>Basidiomycota</taxon>
        <taxon>Agaricomycotina</taxon>
        <taxon>Agaricomycetes</taxon>
        <taxon>Agaricomycetidae</taxon>
        <taxon>Boletales</taxon>
        <taxon>Paxilineae</taxon>
        <taxon>Paxillaceae</taxon>
        <taxon>Paxillus</taxon>
    </lineage>
</organism>
<name>A0A0C9TQU2_PAXIN</name>
<dbReference type="AlphaFoldDB" id="A0A0C9TQU2"/>
<dbReference type="HOGENOM" id="CLU_051549_1_1_1"/>
<evidence type="ECO:0000313" key="1">
    <source>
        <dbReference type="EMBL" id="KIJ09541.1"/>
    </source>
</evidence>
<reference evidence="2" key="2">
    <citation type="submission" date="2015-01" db="EMBL/GenBank/DDBJ databases">
        <title>Evolutionary Origins and Diversification of the Mycorrhizal Mutualists.</title>
        <authorList>
            <consortium name="DOE Joint Genome Institute"/>
            <consortium name="Mycorrhizal Genomics Consortium"/>
            <person name="Kohler A."/>
            <person name="Kuo A."/>
            <person name="Nagy L.G."/>
            <person name="Floudas D."/>
            <person name="Copeland A."/>
            <person name="Barry K.W."/>
            <person name="Cichocki N."/>
            <person name="Veneault-Fourrey C."/>
            <person name="LaButti K."/>
            <person name="Lindquist E.A."/>
            <person name="Lipzen A."/>
            <person name="Lundell T."/>
            <person name="Morin E."/>
            <person name="Murat C."/>
            <person name="Riley R."/>
            <person name="Ohm R."/>
            <person name="Sun H."/>
            <person name="Tunlid A."/>
            <person name="Henrissat B."/>
            <person name="Grigoriev I.V."/>
            <person name="Hibbett D.S."/>
            <person name="Martin F."/>
        </authorList>
    </citation>
    <scope>NUCLEOTIDE SEQUENCE [LARGE SCALE GENOMIC DNA]</scope>
    <source>
        <strain evidence="2">ATCC 200175</strain>
    </source>
</reference>
<protein>
    <submittedName>
        <fullName evidence="1">Uncharacterized protein</fullName>
    </submittedName>
</protein>